<dbReference type="InterPro" id="IPR018466">
    <property type="entry name" value="Kre9/Knh1-like_N"/>
</dbReference>
<evidence type="ECO:0000259" key="4">
    <source>
        <dbReference type="Pfam" id="PF10342"/>
    </source>
</evidence>
<dbReference type="AlphaFoldDB" id="A0AAD4H7R4"/>
<evidence type="ECO:0000313" key="6">
    <source>
        <dbReference type="Proteomes" id="UP001194580"/>
    </source>
</evidence>
<comment type="caution">
    <text evidence="5">The sequence shown here is derived from an EMBL/GenBank/DDBJ whole genome shotgun (WGS) entry which is preliminary data.</text>
</comment>
<evidence type="ECO:0000256" key="1">
    <source>
        <dbReference type="ARBA" id="ARBA00022729"/>
    </source>
</evidence>
<evidence type="ECO:0000256" key="2">
    <source>
        <dbReference type="SAM" id="MobiDB-lite"/>
    </source>
</evidence>
<name>A0AAD4H7R4_9FUNG</name>
<feature type="compositionally biased region" description="Polar residues" evidence="2">
    <location>
        <begin position="155"/>
        <end position="165"/>
    </location>
</feature>
<sequence>MYFARFAVLASTVAMAYTSAQSVPPSEEVYVTSPNTTTVWKAGTPVTVTWKYLLADGPFTNEGFAISLRKGDIVANTTAFLRALGESGRGVSSYSFDLPADIVNGSDYQIGVGSFSSESFVILGTAAPPASSPSASSSSIATPTTSGNPPAVTSGKPTNGASPGSSNTPLAIVGSILVTMAVALAL</sequence>
<gene>
    <name evidence="5" type="ORF">BGZ95_005308</name>
</gene>
<feature type="chain" id="PRO_5042019846" description="Yeast cell wall synthesis Kre9/Knh1-like N-terminal domain-containing protein" evidence="3">
    <location>
        <begin position="23"/>
        <end position="186"/>
    </location>
</feature>
<keyword evidence="1 3" id="KW-0732">Signal</keyword>
<feature type="region of interest" description="Disordered" evidence="2">
    <location>
        <begin position="130"/>
        <end position="165"/>
    </location>
</feature>
<feature type="compositionally biased region" description="Low complexity" evidence="2">
    <location>
        <begin position="130"/>
        <end position="146"/>
    </location>
</feature>
<organism evidence="5 6">
    <name type="scientific">Linnemannia exigua</name>
    <dbReference type="NCBI Taxonomy" id="604196"/>
    <lineage>
        <taxon>Eukaryota</taxon>
        <taxon>Fungi</taxon>
        <taxon>Fungi incertae sedis</taxon>
        <taxon>Mucoromycota</taxon>
        <taxon>Mortierellomycotina</taxon>
        <taxon>Mortierellomycetes</taxon>
        <taxon>Mortierellales</taxon>
        <taxon>Mortierellaceae</taxon>
        <taxon>Linnemannia</taxon>
    </lineage>
</organism>
<dbReference type="EMBL" id="JAAAIL010000245">
    <property type="protein sequence ID" value="KAG0277814.1"/>
    <property type="molecule type" value="Genomic_DNA"/>
</dbReference>
<reference evidence="5" key="1">
    <citation type="journal article" date="2020" name="Fungal Divers.">
        <title>Resolving the Mortierellaceae phylogeny through synthesis of multi-gene phylogenetics and phylogenomics.</title>
        <authorList>
            <person name="Vandepol N."/>
            <person name="Liber J."/>
            <person name="Desiro A."/>
            <person name="Na H."/>
            <person name="Kennedy M."/>
            <person name="Barry K."/>
            <person name="Grigoriev I.V."/>
            <person name="Miller A.N."/>
            <person name="O'Donnell K."/>
            <person name="Stajich J.E."/>
            <person name="Bonito G."/>
        </authorList>
    </citation>
    <scope>NUCLEOTIDE SEQUENCE</scope>
    <source>
        <strain evidence="5">NRRL 28262</strain>
    </source>
</reference>
<proteinExistence type="predicted"/>
<feature type="domain" description="Yeast cell wall synthesis Kre9/Knh1-like N-terminal" evidence="4">
    <location>
        <begin position="33"/>
        <end position="116"/>
    </location>
</feature>
<evidence type="ECO:0000256" key="3">
    <source>
        <dbReference type="SAM" id="SignalP"/>
    </source>
</evidence>
<dbReference type="Pfam" id="PF10342">
    <property type="entry name" value="Kre9_KNH"/>
    <property type="match status" value="1"/>
</dbReference>
<keyword evidence="6" id="KW-1185">Reference proteome</keyword>
<dbReference type="Proteomes" id="UP001194580">
    <property type="component" value="Unassembled WGS sequence"/>
</dbReference>
<accession>A0AAD4H7R4</accession>
<protein>
    <recommendedName>
        <fullName evidence="4">Yeast cell wall synthesis Kre9/Knh1-like N-terminal domain-containing protein</fullName>
    </recommendedName>
</protein>
<feature type="signal peptide" evidence="3">
    <location>
        <begin position="1"/>
        <end position="22"/>
    </location>
</feature>
<evidence type="ECO:0000313" key="5">
    <source>
        <dbReference type="EMBL" id="KAG0277814.1"/>
    </source>
</evidence>